<dbReference type="InterPro" id="IPR039774">
    <property type="entry name" value="Sin3-like"/>
</dbReference>
<evidence type="ECO:0000256" key="3">
    <source>
        <dbReference type="PROSITE-ProRule" id="PRU00810"/>
    </source>
</evidence>
<feature type="region of interest" description="Disordered" evidence="4">
    <location>
        <begin position="222"/>
        <end position="248"/>
    </location>
</feature>
<dbReference type="GO" id="GO:0003714">
    <property type="term" value="F:transcription corepressor activity"/>
    <property type="evidence" value="ECO:0007669"/>
    <property type="project" value="InterPro"/>
</dbReference>
<dbReference type="PANTHER" id="PTHR12346:SF33">
    <property type="entry name" value="HISTONE DEACETYLASE INTERACTING DOMAIN-CONTAINING PROTEIN"/>
    <property type="match status" value="1"/>
</dbReference>
<dbReference type="GO" id="GO:0000122">
    <property type="term" value="P:negative regulation of transcription by RNA polymerase II"/>
    <property type="evidence" value="ECO:0007669"/>
    <property type="project" value="TreeGrafter"/>
</dbReference>
<dbReference type="InterPro" id="IPR003822">
    <property type="entry name" value="PAH"/>
</dbReference>
<dbReference type="AlphaFoldDB" id="A0A0E0NI76"/>
<dbReference type="InterPro" id="IPR036600">
    <property type="entry name" value="PAH_sf"/>
</dbReference>
<evidence type="ECO:0008006" key="7">
    <source>
        <dbReference type="Google" id="ProtNLM"/>
    </source>
</evidence>
<evidence type="ECO:0000313" key="5">
    <source>
        <dbReference type="EnsemblPlants" id="ORUFI02G26610.1"/>
    </source>
</evidence>
<dbReference type="Gramene" id="ORUFI02G26610.1">
    <property type="protein sequence ID" value="ORUFI02G26610.1"/>
    <property type="gene ID" value="ORUFI02G26610"/>
</dbReference>
<keyword evidence="2 3" id="KW-0539">Nucleus</keyword>
<evidence type="ECO:0000256" key="2">
    <source>
        <dbReference type="ARBA" id="ARBA00023242"/>
    </source>
</evidence>
<reference evidence="5" key="2">
    <citation type="submission" date="2015-06" db="UniProtKB">
        <authorList>
            <consortium name="EnsemblPlants"/>
        </authorList>
    </citation>
    <scope>IDENTIFICATION</scope>
</reference>
<evidence type="ECO:0000256" key="1">
    <source>
        <dbReference type="ARBA" id="ARBA00004123"/>
    </source>
</evidence>
<dbReference type="Pfam" id="PF02671">
    <property type="entry name" value="PAH"/>
    <property type="match status" value="1"/>
</dbReference>
<dbReference type="STRING" id="4529.A0A0E0NI76"/>
<name>A0A0E0NI76_ORYRU</name>
<dbReference type="GO" id="GO:0000118">
    <property type="term" value="C:histone deacetylase complex"/>
    <property type="evidence" value="ECO:0007669"/>
    <property type="project" value="TreeGrafter"/>
</dbReference>
<reference evidence="6" key="1">
    <citation type="submission" date="2013-06" db="EMBL/GenBank/DDBJ databases">
        <authorList>
            <person name="Zhao Q."/>
        </authorList>
    </citation>
    <scope>NUCLEOTIDE SEQUENCE</scope>
    <source>
        <strain evidence="6">cv. W1943</strain>
    </source>
</reference>
<dbReference type="PROSITE" id="PS51477">
    <property type="entry name" value="PAH"/>
    <property type="match status" value="2"/>
</dbReference>
<dbReference type="OMA" id="SSPCHRM"/>
<organism evidence="5 6">
    <name type="scientific">Oryza rufipogon</name>
    <name type="common">Brownbeard rice</name>
    <name type="synonym">Asian wild rice</name>
    <dbReference type="NCBI Taxonomy" id="4529"/>
    <lineage>
        <taxon>Eukaryota</taxon>
        <taxon>Viridiplantae</taxon>
        <taxon>Streptophyta</taxon>
        <taxon>Embryophyta</taxon>
        <taxon>Tracheophyta</taxon>
        <taxon>Spermatophyta</taxon>
        <taxon>Magnoliopsida</taxon>
        <taxon>Liliopsida</taxon>
        <taxon>Poales</taxon>
        <taxon>Poaceae</taxon>
        <taxon>BOP clade</taxon>
        <taxon>Oryzoideae</taxon>
        <taxon>Oryzeae</taxon>
        <taxon>Oryzinae</taxon>
        <taxon>Oryza</taxon>
    </lineage>
</organism>
<dbReference type="eggNOG" id="KOG4204">
    <property type="taxonomic scope" value="Eukaryota"/>
</dbReference>
<dbReference type="PANTHER" id="PTHR12346">
    <property type="entry name" value="SIN3B-RELATED"/>
    <property type="match status" value="1"/>
</dbReference>
<dbReference type="SUPFAM" id="SSF47762">
    <property type="entry name" value="PAH2 domain"/>
    <property type="match status" value="1"/>
</dbReference>
<accession>A0A0E0NI76</accession>
<dbReference type="Gene3D" id="1.20.1160.11">
    <property type="entry name" value="Paired amphipathic helix"/>
    <property type="match status" value="1"/>
</dbReference>
<dbReference type="GO" id="GO:0000785">
    <property type="term" value="C:chromatin"/>
    <property type="evidence" value="ECO:0007669"/>
    <property type="project" value="TreeGrafter"/>
</dbReference>
<dbReference type="Proteomes" id="UP000008022">
    <property type="component" value="Unassembled WGS sequence"/>
</dbReference>
<comment type="subcellular location">
    <subcellularLocation>
        <location evidence="1 3">Nucleus</location>
    </subcellularLocation>
</comment>
<keyword evidence="6" id="KW-1185">Reference proteome</keyword>
<evidence type="ECO:0000256" key="4">
    <source>
        <dbReference type="SAM" id="MobiDB-lite"/>
    </source>
</evidence>
<feature type="compositionally biased region" description="Basic residues" evidence="4">
    <location>
        <begin position="412"/>
        <end position="421"/>
    </location>
</feature>
<feature type="region of interest" description="Disordered" evidence="4">
    <location>
        <begin position="172"/>
        <end position="195"/>
    </location>
</feature>
<evidence type="ECO:0000313" key="6">
    <source>
        <dbReference type="Proteomes" id="UP000008022"/>
    </source>
</evidence>
<proteinExistence type="predicted"/>
<feature type="region of interest" description="Disordered" evidence="4">
    <location>
        <begin position="388"/>
        <end position="421"/>
    </location>
</feature>
<dbReference type="EnsemblPlants" id="ORUFI02G26610.1">
    <property type="protein sequence ID" value="ORUFI02G26610.1"/>
    <property type="gene ID" value="ORUFI02G26610"/>
</dbReference>
<protein>
    <recommendedName>
        <fullName evidence="7">Histone deacetylase interacting domain-containing protein</fullName>
    </recommendedName>
</protein>
<sequence>MASPPAPANREELTRAALAFLRKVRSRFWLKPCVYKGLETILTEYGKYANASTSLVVDGAAVLLGDHPDLIAEFNTFVRPEYKIELPADHLPAAATAKPQGKGDVSPLEAKRFLERVKAEDEKLYDRVVVKLSDLHKKRWMDAHQVYAQLEKVFGPARRDLLRCSAEFLPKGPPPEFAEDPGAGPGPSSWKRKRAAAAAANTFAADAVKPIRTVKPRAADLLQISQPAHDVDKDKGVKPSRPKRPRNAGIQIGQAAVAAAAAAAADDDDGEAGGDPCWLVTERNPHAAAVTFRKILEFHARYSNLVATIKRAEELARTRHPRGALEDLFPGRECHEILGELYGGGWRTMRAAVVEDGDGHVDVTLAAILLRLRAEEDVAVQLARSRRDRTRYGARQGERSPAGDRAANRSTRGVRAKWREA</sequence>
<dbReference type="HOGENOM" id="CLU_661189_0_0_1"/>